<proteinExistence type="predicted"/>
<dbReference type="AlphaFoldDB" id="A0A5J4YSW3"/>
<gene>
    <name evidence="1" type="ORF">FVE85_4971</name>
</gene>
<organism evidence="1 2">
    <name type="scientific">Porphyridium purpureum</name>
    <name type="common">Red alga</name>
    <name type="synonym">Porphyridium cruentum</name>
    <dbReference type="NCBI Taxonomy" id="35688"/>
    <lineage>
        <taxon>Eukaryota</taxon>
        <taxon>Rhodophyta</taxon>
        <taxon>Bangiophyceae</taxon>
        <taxon>Porphyridiales</taxon>
        <taxon>Porphyridiaceae</taxon>
        <taxon>Porphyridium</taxon>
    </lineage>
</organism>
<evidence type="ECO:0000313" key="1">
    <source>
        <dbReference type="EMBL" id="KAA8493834.1"/>
    </source>
</evidence>
<comment type="caution">
    <text evidence="1">The sequence shown here is derived from an EMBL/GenBank/DDBJ whole genome shotgun (WGS) entry which is preliminary data.</text>
</comment>
<keyword evidence="2" id="KW-1185">Reference proteome</keyword>
<protein>
    <recommendedName>
        <fullName evidence="3">Mediator of RNA polymerase II transcription subunit 8</fullName>
    </recommendedName>
</protein>
<dbReference type="Proteomes" id="UP000324585">
    <property type="component" value="Unassembled WGS sequence"/>
</dbReference>
<reference evidence="2" key="1">
    <citation type="journal article" date="2019" name="Nat. Commun.">
        <title>Expansion of phycobilisome linker gene families in mesophilic red algae.</title>
        <authorList>
            <person name="Lee J."/>
            <person name="Kim D."/>
            <person name="Bhattacharya D."/>
            <person name="Yoon H.S."/>
        </authorList>
    </citation>
    <scope>NUCLEOTIDE SEQUENCE [LARGE SCALE GENOMIC DNA]</scope>
    <source>
        <strain evidence="2">CCMP 1328</strain>
    </source>
</reference>
<name>A0A5J4YSW3_PORPP</name>
<dbReference type="EMBL" id="VRMN01000006">
    <property type="protein sequence ID" value="KAA8493834.1"/>
    <property type="molecule type" value="Genomic_DNA"/>
</dbReference>
<evidence type="ECO:0000313" key="2">
    <source>
        <dbReference type="Proteomes" id="UP000324585"/>
    </source>
</evidence>
<accession>A0A5J4YSW3</accession>
<evidence type="ECO:0008006" key="3">
    <source>
        <dbReference type="Google" id="ProtNLM"/>
    </source>
</evidence>
<sequence length="221" mass="24546">MMQQLQQPPPQPPQEQQQQQLALQSMLNRALQLNARLVELRRMFALQQQQAALGLAVAQDSQWPVFLAKYDVICKLLAQVTSELQRIAPEFALDAKALVPGSVAAAHRYAADMDRLPNLLRTRPEPVVELSEHKLASSYEQKFGPLVQGMDARQHVRMWNELVQDLDELFVEAVDTHLPAADAIPRDPPPPIHVDAADMYQALERGAGLEPADAVAAEANV</sequence>